<dbReference type="EMBL" id="GGEC01084482">
    <property type="protein sequence ID" value="MBX64966.1"/>
    <property type="molecule type" value="Transcribed_RNA"/>
</dbReference>
<evidence type="ECO:0000313" key="1">
    <source>
        <dbReference type="EMBL" id="MBX64966.1"/>
    </source>
</evidence>
<protein>
    <submittedName>
        <fullName evidence="1">Uncharacterized protein</fullName>
    </submittedName>
</protein>
<sequence length="50" mass="5538">MLQSAFLLNESICLITSINQSMVYNINTIVFSCVEKKIQTTIKRASPSSA</sequence>
<dbReference type="AlphaFoldDB" id="A0A2P2QD77"/>
<name>A0A2P2QD77_RHIMU</name>
<reference evidence="1" key="1">
    <citation type="submission" date="2018-02" db="EMBL/GenBank/DDBJ databases">
        <title>Rhizophora mucronata_Transcriptome.</title>
        <authorList>
            <person name="Meera S.P."/>
            <person name="Sreeshan A."/>
            <person name="Augustine A."/>
        </authorList>
    </citation>
    <scope>NUCLEOTIDE SEQUENCE</scope>
    <source>
        <tissue evidence="1">Leaf</tissue>
    </source>
</reference>
<proteinExistence type="predicted"/>
<accession>A0A2P2QD77</accession>
<organism evidence="1">
    <name type="scientific">Rhizophora mucronata</name>
    <name type="common">Asiatic mangrove</name>
    <dbReference type="NCBI Taxonomy" id="61149"/>
    <lineage>
        <taxon>Eukaryota</taxon>
        <taxon>Viridiplantae</taxon>
        <taxon>Streptophyta</taxon>
        <taxon>Embryophyta</taxon>
        <taxon>Tracheophyta</taxon>
        <taxon>Spermatophyta</taxon>
        <taxon>Magnoliopsida</taxon>
        <taxon>eudicotyledons</taxon>
        <taxon>Gunneridae</taxon>
        <taxon>Pentapetalae</taxon>
        <taxon>rosids</taxon>
        <taxon>fabids</taxon>
        <taxon>Malpighiales</taxon>
        <taxon>Rhizophoraceae</taxon>
        <taxon>Rhizophora</taxon>
    </lineage>
</organism>